<feature type="transmembrane region" description="Helical" evidence="8">
    <location>
        <begin position="378"/>
        <end position="396"/>
    </location>
</feature>
<dbReference type="PANTHER" id="PTHR32063">
    <property type="match status" value="1"/>
</dbReference>
<dbReference type="RefSeq" id="WP_160612113.1">
    <property type="nucleotide sequence ID" value="NZ_WTZA01000002.1"/>
</dbReference>
<feature type="transmembrane region" description="Helical" evidence="8">
    <location>
        <begin position="494"/>
        <end position="517"/>
    </location>
</feature>
<dbReference type="Gene3D" id="3.30.70.1320">
    <property type="entry name" value="Multidrug efflux transporter AcrB pore domain like"/>
    <property type="match status" value="1"/>
</dbReference>
<evidence type="ECO:0000256" key="2">
    <source>
        <dbReference type="ARBA" id="ARBA00010942"/>
    </source>
</evidence>
<evidence type="ECO:0000256" key="6">
    <source>
        <dbReference type="ARBA" id="ARBA00022989"/>
    </source>
</evidence>
<keyword evidence="4" id="KW-1003">Cell membrane</keyword>
<dbReference type="SUPFAM" id="SSF82714">
    <property type="entry name" value="Multidrug efflux transporter AcrB TolC docking domain, DN and DC subdomains"/>
    <property type="match status" value="2"/>
</dbReference>
<feature type="transmembrane region" description="Helical" evidence="8">
    <location>
        <begin position="12"/>
        <end position="32"/>
    </location>
</feature>
<feature type="transmembrane region" description="Helical" evidence="8">
    <location>
        <begin position="463"/>
        <end position="482"/>
    </location>
</feature>
<dbReference type="Gene3D" id="3.30.70.1440">
    <property type="entry name" value="Multidrug efflux transporter AcrB pore domain"/>
    <property type="match status" value="1"/>
</dbReference>
<keyword evidence="5 8" id="KW-0812">Transmembrane</keyword>
<keyword evidence="7 8" id="KW-0472">Membrane</keyword>
<proteinExistence type="inferred from homology"/>
<dbReference type="Gene3D" id="3.30.70.1430">
    <property type="entry name" value="Multidrug efflux transporter AcrB pore domain"/>
    <property type="match status" value="2"/>
</dbReference>
<evidence type="ECO:0000313" key="9">
    <source>
        <dbReference type="EMBL" id="MXO76191.1"/>
    </source>
</evidence>
<reference evidence="9 10" key="1">
    <citation type="submission" date="2019-12" db="EMBL/GenBank/DDBJ databases">
        <title>Genomic-based taxomic classification of the family Erythrobacteraceae.</title>
        <authorList>
            <person name="Xu L."/>
        </authorList>
    </citation>
    <scope>NUCLEOTIDE SEQUENCE [LARGE SCALE GENOMIC DNA]</scope>
    <source>
        <strain evidence="9 10">100921-2</strain>
    </source>
</reference>
<gene>
    <name evidence="9" type="ORF">GRI40_13310</name>
</gene>
<dbReference type="PANTHER" id="PTHR32063:SF24">
    <property type="entry name" value="CATION EFFLUX SYSTEM (ACRB_ACRD_ACRF FAMILY)"/>
    <property type="match status" value="1"/>
</dbReference>
<dbReference type="SUPFAM" id="SSF82693">
    <property type="entry name" value="Multidrug efflux transporter AcrB pore domain, PN1, PN2, PC1 and PC2 subdomains"/>
    <property type="match status" value="3"/>
</dbReference>
<dbReference type="InterPro" id="IPR001036">
    <property type="entry name" value="Acrflvin-R"/>
</dbReference>
<dbReference type="SUPFAM" id="SSF82866">
    <property type="entry name" value="Multidrug efflux transporter AcrB transmembrane domain"/>
    <property type="match status" value="2"/>
</dbReference>
<evidence type="ECO:0000256" key="1">
    <source>
        <dbReference type="ARBA" id="ARBA00004651"/>
    </source>
</evidence>
<evidence type="ECO:0000256" key="3">
    <source>
        <dbReference type="ARBA" id="ARBA00022448"/>
    </source>
</evidence>
<evidence type="ECO:0000256" key="5">
    <source>
        <dbReference type="ARBA" id="ARBA00022692"/>
    </source>
</evidence>
<evidence type="ECO:0000313" key="10">
    <source>
        <dbReference type="Proteomes" id="UP000439522"/>
    </source>
</evidence>
<dbReference type="Proteomes" id="UP000439522">
    <property type="component" value="Unassembled WGS sequence"/>
</dbReference>
<dbReference type="PRINTS" id="PR00702">
    <property type="entry name" value="ACRIFLAVINRP"/>
</dbReference>
<keyword evidence="6 8" id="KW-1133">Transmembrane helix</keyword>
<feature type="transmembrane region" description="Helical" evidence="8">
    <location>
        <begin position="943"/>
        <end position="967"/>
    </location>
</feature>
<feature type="transmembrane region" description="Helical" evidence="8">
    <location>
        <begin position="353"/>
        <end position="372"/>
    </location>
</feature>
<dbReference type="NCBIfam" id="TIGR00914">
    <property type="entry name" value="2A0601"/>
    <property type="match status" value="1"/>
</dbReference>
<evidence type="ECO:0000256" key="8">
    <source>
        <dbReference type="SAM" id="Phobius"/>
    </source>
</evidence>
<feature type="transmembrane region" description="Helical" evidence="8">
    <location>
        <begin position="987"/>
        <end position="1008"/>
    </location>
</feature>
<dbReference type="InterPro" id="IPR027463">
    <property type="entry name" value="AcrB_DN_DC_subdom"/>
</dbReference>
<dbReference type="OrthoDB" id="9758757at2"/>
<comment type="subcellular location">
    <subcellularLocation>
        <location evidence="1">Cell membrane</location>
        <topology evidence="1">Multi-pass membrane protein</topology>
    </subcellularLocation>
</comment>
<sequence>MLQKLIDASVRYRWFVAALTLVLVIVGARELLRLPIDAVPDITNRQVVVTSVAPALGPEEVESQVTFPLETALAGIPGLVETRSISRHGLSQITAIFTDSTDIYFARNQVNERLQTAREALPADVDSNLGPIATGLGEVFIWTVEFTGRAARGVYVTPEGRRLTTEEDRATYLRTVQDWIIAPQLRNVEGVAAIDVLGGYVKEYLVHPDPARLAAYGIGLRQLVDALEHANRVAGAGYITRAGEAYIVRADARVRTLEELAQTPVGRQGGLVIRVSDIATVEEGHGPRLGSASENGREVVIGTAMMLAGENSRTVAARVGEKLEEINRSLPPGVIANPVLDRTKLVDSTIRTVEHNLAFGALLVIAVLFFMLGNVRAALITAAVIPLSFLVAAIGMNRFGISGNLMSLGALDFGLIVDGAVVVIENTLQRMGLRRSELGRDLEVRERLAVAGGAAKEMVRPAAFGQAIVLLVFAPLLTFEGVEGKMFTPMAATFMFALAGAFVLSFTFVPAMAALFLKAPKQGHEDTKVTRVARGRYEPWLRSAVVRPGRVAIAALVSVAIGIAAFMSLGREFIPQLDEHDMLVQAVRVPSISLEQAQEMQFRVERALMAMPEVERVFTRTGTAELASDPMPPNVSDTFVMLKPREQWPDRRLPKEELVERMETELGKLLGNNYEFTQPIQMRFNELIAGVRSDVAVQIFGDDFDVLTEQAERIAAILRDIEGSADVRVEQVSGQPTITASVDRTAAAALGVHASDAAEALSIAFGGKEAGQVLEGDRRFDVVVRLDEQARQDPAVMGQLPVIPEEAEAGFAAPVPLSSVARFDTMEGPNQISRENGKRRITVQANVRGRDLGSFVAEAQERVTEEVQVPAGYWLDWGGQFENLQRASARLMVIVPIVFLLIGVLLFLALGSVGEAALVFAGVPLALVGGALALLLRGMPFSISAAVGFIAVSGVATLNGLVLMQSINGRLAAGAKPADAAVEGASSRLRAVLTTALVAILGFVPMAVATGAGAEVQKPLATVVIGGLTSSTILTLLVLPTLAAWAAARPGLLESWFKRGRLGDFPGWKRFTSSRAAETQTSDS</sequence>
<comment type="caution">
    <text evidence="9">The sequence shown here is derived from an EMBL/GenBank/DDBJ whole genome shotgun (WGS) entry which is preliminary data.</text>
</comment>
<feature type="transmembrane region" description="Helical" evidence="8">
    <location>
        <begin position="916"/>
        <end position="936"/>
    </location>
</feature>
<dbReference type="Pfam" id="PF00873">
    <property type="entry name" value="ACR_tran"/>
    <property type="match status" value="1"/>
</dbReference>
<dbReference type="Gene3D" id="3.30.2090.10">
    <property type="entry name" value="Multidrug efflux transporter AcrB TolC docking domain, DN and DC subdomains"/>
    <property type="match status" value="2"/>
</dbReference>
<keyword evidence="3" id="KW-0813">Transport</keyword>
<feature type="transmembrane region" description="Helical" evidence="8">
    <location>
        <begin position="891"/>
        <end position="910"/>
    </location>
</feature>
<dbReference type="GO" id="GO:0005886">
    <property type="term" value="C:plasma membrane"/>
    <property type="evidence" value="ECO:0007669"/>
    <property type="project" value="UniProtKB-SubCell"/>
</dbReference>
<comment type="similarity">
    <text evidence="2">Belongs to the resistance-nodulation-cell division (RND) (TC 2.A.6) family.</text>
</comment>
<keyword evidence="10" id="KW-1185">Reference proteome</keyword>
<organism evidence="9 10">
    <name type="scientific">Tsuneonella aeria</name>
    <dbReference type="NCBI Taxonomy" id="1837929"/>
    <lineage>
        <taxon>Bacteria</taxon>
        <taxon>Pseudomonadati</taxon>
        <taxon>Pseudomonadota</taxon>
        <taxon>Alphaproteobacteria</taxon>
        <taxon>Sphingomonadales</taxon>
        <taxon>Erythrobacteraceae</taxon>
        <taxon>Tsuneonella</taxon>
    </lineage>
</organism>
<evidence type="ECO:0000256" key="7">
    <source>
        <dbReference type="ARBA" id="ARBA00023136"/>
    </source>
</evidence>
<evidence type="ECO:0000256" key="4">
    <source>
        <dbReference type="ARBA" id="ARBA00022475"/>
    </source>
</evidence>
<dbReference type="InterPro" id="IPR004763">
    <property type="entry name" value="CusA-like"/>
</dbReference>
<dbReference type="AlphaFoldDB" id="A0A6I4TFS2"/>
<dbReference type="GO" id="GO:0042910">
    <property type="term" value="F:xenobiotic transmembrane transporter activity"/>
    <property type="evidence" value="ECO:0007669"/>
    <property type="project" value="TreeGrafter"/>
</dbReference>
<dbReference type="Gene3D" id="1.20.1640.10">
    <property type="entry name" value="Multidrug efflux transporter AcrB transmembrane domain"/>
    <property type="match status" value="2"/>
</dbReference>
<name>A0A6I4TFS2_9SPHN</name>
<feature type="transmembrane region" description="Helical" evidence="8">
    <location>
        <begin position="1020"/>
        <end position="1048"/>
    </location>
</feature>
<feature type="transmembrane region" description="Helical" evidence="8">
    <location>
        <begin position="403"/>
        <end position="424"/>
    </location>
</feature>
<accession>A0A6I4TFS2</accession>
<feature type="transmembrane region" description="Helical" evidence="8">
    <location>
        <begin position="551"/>
        <end position="569"/>
    </location>
</feature>
<protein>
    <submittedName>
        <fullName evidence="9">CusA/CzcA family heavy metal efflux RND transporter</fullName>
    </submittedName>
</protein>
<dbReference type="GO" id="GO:0008324">
    <property type="term" value="F:monoatomic cation transmembrane transporter activity"/>
    <property type="evidence" value="ECO:0007669"/>
    <property type="project" value="InterPro"/>
</dbReference>
<dbReference type="EMBL" id="WTZA01000002">
    <property type="protein sequence ID" value="MXO76191.1"/>
    <property type="molecule type" value="Genomic_DNA"/>
</dbReference>